<dbReference type="AlphaFoldDB" id="A0A5C3LDA0"/>
<dbReference type="InterPro" id="IPR035940">
    <property type="entry name" value="CAP_sf"/>
</dbReference>
<sequence length="361" mass="37409">MARFAALVTFVAAAALIPSTLAGPLGALTGPACAQKNRGLANCLEKCKNNWGWVNGRLGSNPWGSVVVPPEVVGQLDAYIAQACGESSQASPTPAPTIVEQPPINAVPIPTTRSVSSSSSRPVSTSARPSSSSSSSSESLLVPTASSSAANVAPSSTVAFTPEPVVTPTSEPPPPPPPPTTERPRVVPTTQAPPPPPSPTPTPAPAPAPAPPQQPNNGGGGNREEWLSTHNAARARHGANPLSWDDRLEAAAQRWANNCVFEHSGGSVGAFGENLAAGTGSYPPTSALDGWYREVSDYNPSNPQFSHFTQVVWKASTRLGCATAICTNGMIPGFGNRIIYHVCEYDPPGNFQGRFAENVQV</sequence>
<gene>
    <name evidence="4" type="ORF">FA15DRAFT_676901</name>
</gene>
<dbReference type="Gene3D" id="3.40.33.10">
    <property type="entry name" value="CAP"/>
    <property type="match status" value="1"/>
</dbReference>
<dbReference type="SUPFAM" id="SSF55797">
    <property type="entry name" value="PR-1-like"/>
    <property type="match status" value="1"/>
</dbReference>
<feature type="compositionally biased region" description="Pro residues" evidence="1">
    <location>
        <begin position="191"/>
        <end position="214"/>
    </location>
</feature>
<feature type="compositionally biased region" description="Low complexity" evidence="1">
    <location>
        <begin position="160"/>
        <end position="169"/>
    </location>
</feature>
<organism evidence="4 5">
    <name type="scientific">Coprinopsis marcescibilis</name>
    <name type="common">Agaric fungus</name>
    <name type="synonym">Psathyrella marcescibilis</name>
    <dbReference type="NCBI Taxonomy" id="230819"/>
    <lineage>
        <taxon>Eukaryota</taxon>
        <taxon>Fungi</taxon>
        <taxon>Dikarya</taxon>
        <taxon>Basidiomycota</taxon>
        <taxon>Agaricomycotina</taxon>
        <taxon>Agaricomycetes</taxon>
        <taxon>Agaricomycetidae</taxon>
        <taxon>Agaricales</taxon>
        <taxon>Agaricineae</taxon>
        <taxon>Psathyrellaceae</taxon>
        <taxon>Coprinopsis</taxon>
    </lineage>
</organism>
<dbReference type="Proteomes" id="UP000307440">
    <property type="component" value="Unassembled WGS sequence"/>
</dbReference>
<dbReference type="Pfam" id="PF00188">
    <property type="entry name" value="CAP"/>
    <property type="match status" value="1"/>
</dbReference>
<dbReference type="InterPro" id="IPR014044">
    <property type="entry name" value="CAP_dom"/>
</dbReference>
<reference evidence="4 5" key="1">
    <citation type="journal article" date="2019" name="Nat. Ecol. Evol.">
        <title>Megaphylogeny resolves global patterns of mushroom evolution.</title>
        <authorList>
            <person name="Varga T."/>
            <person name="Krizsan K."/>
            <person name="Foldi C."/>
            <person name="Dima B."/>
            <person name="Sanchez-Garcia M."/>
            <person name="Sanchez-Ramirez S."/>
            <person name="Szollosi G.J."/>
            <person name="Szarkandi J.G."/>
            <person name="Papp V."/>
            <person name="Albert L."/>
            <person name="Andreopoulos W."/>
            <person name="Angelini C."/>
            <person name="Antonin V."/>
            <person name="Barry K.W."/>
            <person name="Bougher N.L."/>
            <person name="Buchanan P."/>
            <person name="Buyck B."/>
            <person name="Bense V."/>
            <person name="Catcheside P."/>
            <person name="Chovatia M."/>
            <person name="Cooper J."/>
            <person name="Damon W."/>
            <person name="Desjardin D."/>
            <person name="Finy P."/>
            <person name="Geml J."/>
            <person name="Haridas S."/>
            <person name="Hughes K."/>
            <person name="Justo A."/>
            <person name="Karasinski D."/>
            <person name="Kautmanova I."/>
            <person name="Kiss B."/>
            <person name="Kocsube S."/>
            <person name="Kotiranta H."/>
            <person name="LaButti K.M."/>
            <person name="Lechner B.E."/>
            <person name="Liimatainen K."/>
            <person name="Lipzen A."/>
            <person name="Lukacs Z."/>
            <person name="Mihaltcheva S."/>
            <person name="Morgado L.N."/>
            <person name="Niskanen T."/>
            <person name="Noordeloos M.E."/>
            <person name="Ohm R.A."/>
            <person name="Ortiz-Santana B."/>
            <person name="Ovrebo C."/>
            <person name="Racz N."/>
            <person name="Riley R."/>
            <person name="Savchenko A."/>
            <person name="Shiryaev A."/>
            <person name="Soop K."/>
            <person name="Spirin V."/>
            <person name="Szebenyi C."/>
            <person name="Tomsovsky M."/>
            <person name="Tulloss R.E."/>
            <person name="Uehling J."/>
            <person name="Grigoriev I.V."/>
            <person name="Vagvolgyi C."/>
            <person name="Papp T."/>
            <person name="Martin F.M."/>
            <person name="Miettinen O."/>
            <person name="Hibbett D.S."/>
            <person name="Nagy L.G."/>
        </authorList>
    </citation>
    <scope>NUCLEOTIDE SEQUENCE [LARGE SCALE GENOMIC DNA]</scope>
    <source>
        <strain evidence="4 5">CBS 121175</strain>
    </source>
</reference>
<feature type="region of interest" description="Disordered" evidence="1">
    <location>
        <begin position="87"/>
        <end position="139"/>
    </location>
</feature>
<evidence type="ECO:0000256" key="2">
    <source>
        <dbReference type="SAM" id="SignalP"/>
    </source>
</evidence>
<dbReference type="InterPro" id="IPR001283">
    <property type="entry name" value="CRISP-related"/>
</dbReference>
<evidence type="ECO:0000256" key="1">
    <source>
        <dbReference type="SAM" id="MobiDB-lite"/>
    </source>
</evidence>
<feature type="compositionally biased region" description="Low complexity" evidence="1">
    <location>
        <begin position="112"/>
        <end position="139"/>
    </location>
</feature>
<feature type="compositionally biased region" description="Pro residues" evidence="1">
    <location>
        <begin position="170"/>
        <end position="181"/>
    </location>
</feature>
<feature type="signal peptide" evidence="2">
    <location>
        <begin position="1"/>
        <end position="22"/>
    </location>
</feature>
<accession>A0A5C3LDA0</accession>
<dbReference type="OrthoDB" id="337038at2759"/>
<evidence type="ECO:0000313" key="5">
    <source>
        <dbReference type="Proteomes" id="UP000307440"/>
    </source>
</evidence>
<dbReference type="PRINTS" id="PR00837">
    <property type="entry name" value="V5TPXLIKE"/>
</dbReference>
<feature type="chain" id="PRO_5022963414" evidence="2">
    <location>
        <begin position="23"/>
        <end position="361"/>
    </location>
</feature>
<evidence type="ECO:0000313" key="4">
    <source>
        <dbReference type="EMBL" id="TFK30615.1"/>
    </source>
</evidence>
<proteinExistence type="predicted"/>
<protein>
    <submittedName>
        <fullName evidence="4">PR-1-like protein</fullName>
    </submittedName>
</protein>
<keyword evidence="5" id="KW-1185">Reference proteome</keyword>
<dbReference type="EMBL" id="ML210146">
    <property type="protein sequence ID" value="TFK30615.1"/>
    <property type="molecule type" value="Genomic_DNA"/>
</dbReference>
<feature type="region of interest" description="Disordered" evidence="1">
    <location>
        <begin position="160"/>
        <end position="225"/>
    </location>
</feature>
<dbReference type="STRING" id="230819.A0A5C3LDA0"/>
<name>A0A5C3LDA0_COPMA</name>
<feature type="domain" description="SCP" evidence="3">
    <location>
        <begin position="221"/>
        <end position="353"/>
    </location>
</feature>
<keyword evidence="2" id="KW-0732">Signal</keyword>
<dbReference type="SMART" id="SM00198">
    <property type="entry name" value="SCP"/>
    <property type="match status" value="1"/>
</dbReference>
<evidence type="ECO:0000259" key="3">
    <source>
        <dbReference type="SMART" id="SM00198"/>
    </source>
</evidence>
<dbReference type="PANTHER" id="PTHR10334">
    <property type="entry name" value="CYSTEINE-RICH SECRETORY PROTEIN-RELATED"/>
    <property type="match status" value="1"/>
</dbReference>